<sequence>MAVLLLLCGPATASRTAAPAAAAAVAFTVSLPAPHTHLLEVEMRVRGGGAGQTDLVLPVWTPGDYKIRDFARNVQAFAAFDAAGRPLPWQKADKTTWRVRTGGARAWRATYRVYSNDRTASMVDTGRVGERYGFWNNTTALMHVRGRLKTPATLRIAAPPGWKIATGLPAVPGSPDTFRATDFDHLYDCPVLVGEFRTHAFAVRGVPHRIVVAGPGSYDARKLTDDVGKMVEAAARLMGDMPYTDYTFLLLLVPSVEGGRGLEHANSTAIVFEPGSLSDDGYAASLPLIAHEFFHLWNVKRIRPEGLGPFDYTRENYSRVLWVAEGFTDYYKDLILRRAGIISPEEYLAALTRQVQFLRYTPGIRRMSVEQASLDAWLVPDANDENWYNAFSDYYTKGSILGLLLDLEIRRRTAGSRSLDDVMRALYAEYGKRGRNYRPEDVQRVCERLAGVSLADFFRRYVRGTEDLDYGPLSAVGLKVGAAAGPDGRPALRTYLGIQARDAREGPIVDAVYDGAPAHQGGLNVGDRILAIDRALVDTETWRDHVTAKRPGEIVRVTVERDGELRTFDVTLAGRPPHPVVPVANPTPEQKRLFEGWLGAPFPAPGGASTP</sequence>
<dbReference type="InterPro" id="IPR040756">
    <property type="entry name" value="Peptidase_M61_N"/>
</dbReference>
<dbReference type="InterPro" id="IPR027268">
    <property type="entry name" value="Peptidase_M4/M1_CTD_sf"/>
</dbReference>
<dbReference type="EMBL" id="CADCTO010000172">
    <property type="protein sequence ID" value="CAA9238123.1"/>
    <property type="molecule type" value="Genomic_DNA"/>
</dbReference>
<dbReference type="PIRSF" id="PIRSF016493">
    <property type="entry name" value="Glycyl_aminpptds"/>
    <property type="match status" value="1"/>
</dbReference>
<dbReference type="InterPro" id="IPR001478">
    <property type="entry name" value="PDZ"/>
</dbReference>
<gene>
    <name evidence="2" type="ORF">AVDCRST_MAG63-1298</name>
</gene>
<dbReference type="InterPro" id="IPR024191">
    <property type="entry name" value="Peptidase_M61"/>
</dbReference>
<dbReference type="Pfam" id="PF13180">
    <property type="entry name" value="PDZ_2"/>
    <property type="match status" value="1"/>
</dbReference>
<dbReference type="InterPro" id="IPR036034">
    <property type="entry name" value="PDZ_sf"/>
</dbReference>
<dbReference type="Gene3D" id="2.30.42.10">
    <property type="match status" value="1"/>
</dbReference>
<dbReference type="Gene3D" id="1.10.390.10">
    <property type="entry name" value="Neutral Protease Domain 2"/>
    <property type="match status" value="1"/>
</dbReference>
<organism evidence="2">
    <name type="scientific">uncultured Armatimonadetes bacterium</name>
    <dbReference type="NCBI Taxonomy" id="157466"/>
    <lineage>
        <taxon>Bacteria</taxon>
        <taxon>Bacillati</taxon>
        <taxon>Armatimonadota</taxon>
        <taxon>environmental samples</taxon>
    </lineage>
</organism>
<dbReference type="Pfam" id="PF17899">
    <property type="entry name" value="Peptidase_M61_N"/>
    <property type="match status" value="1"/>
</dbReference>
<dbReference type="SUPFAM" id="SSF55486">
    <property type="entry name" value="Metalloproteases ('zincins'), catalytic domain"/>
    <property type="match status" value="1"/>
</dbReference>
<dbReference type="AlphaFoldDB" id="A0A6J4I0D0"/>
<dbReference type="SUPFAM" id="SSF50156">
    <property type="entry name" value="PDZ domain-like"/>
    <property type="match status" value="1"/>
</dbReference>
<protein>
    <recommendedName>
        <fullName evidence="1">PDZ domain-containing protein</fullName>
    </recommendedName>
</protein>
<dbReference type="PROSITE" id="PS50106">
    <property type="entry name" value="PDZ"/>
    <property type="match status" value="1"/>
</dbReference>
<reference evidence="2" key="1">
    <citation type="submission" date="2020-02" db="EMBL/GenBank/DDBJ databases">
        <authorList>
            <person name="Meier V. D."/>
        </authorList>
    </citation>
    <scope>NUCLEOTIDE SEQUENCE</scope>
    <source>
        <strain evidence="2">AVDCRST_MAG63</strain>
    </source>
</reference>
<dbReference type="Gene3D" id="2.60.40.3650">
    <property type="match status" value="1"/>
</dbReference>
<evidence type="ECO:0000259" key="1">
    <source>
        <dbReference type="PROSITE" id="PS50106"/>
    </source>
</evidence>
<dbReference type="SMART" id="SM00228">
    <property type="entry name" value="PDZ"/>
    <property type="match status" value="1"/>
</dbReference>
<name>A0A6J4I0D0_9BACT</name>
<dbReference type="Pfam" id="PF05299">
    <property type="entry name" value="Peptidase_M61"/>
    <property type="match status" value="1"/>
</dbReference>
<evidence type="ECO:0000313" key="2">
    <source>
        <dbReference type="EMBL" id="CAA9238123.1"/>
    </source>
</evidence>
<proteinExistence type="predicted"/>
<accession>A0A6J4I0D0</accession>
<feature type="domain" description="PDZ" evidence="1">
    <location>
        <begin position="479"/>
        <end position="563"/>
    </location>
</feature>
<dbReference type="InterPro" id="IPR007963">
    <property type="entry name" value="Peptidase_M61_catalytic"/>
</dbReference>